<name>A0AA43QFX2_9LECA</name>
<accession>A0AA43QFX2</accession>
<dbReference type="Proteomes" id="UP001161017">
    <property type="component" value="Unassembled WGS sequence"/>
</dbReference>
<reference evidence="2" key="1">
    <citation type="journal article" date="2023" name="Genome Biol. Evol.">
        <title>First Whole Genome Sequence and Flow Cytometry Genome Size Data for the Lichen-Forming Fungus Ramalina farinacea (Ascomycota).</title>
        <authorList>
            <person name="Llewellyn T."/>
            <person name="Mian S."/>
            <person name="Hill R."/>
            <person name="Leitch I.J."/>
            <person name="Gaya E."/>
        </authorList>
    </citation>
    <scope>NUCLEOTIDE SEQUENCE</scope>
    <source>
        <strain evidence="2">LIQ254RAFAR</strain>
    </source>
</reference>
<evidence type="ECO:0000313" key="3">
    <source>
        <dbReference type="Proteomes" id="UP001161017"/>
    </source>
</evidence>
<evidence type="ECO:0000313" key="2">
    <source>
        <dbReference type="EMBL" id="MDI1485800.1"/>
    </source>
</evidence>
<dbReference type="EMBL" id="JAPUFD010000002">
    <property type="protein sequence ID" value="MDI1485800.1"/>
    <property type="molecule type" value="Genomic_DNA"/>
</dbReference>
<feature type="region of interest" description="Disordered" evidence="1">
    <location>
        <begin position="59"/>
        <end position="105"/>
    </location>
</feature>
<evidence type="ECO:0000256" key="1">
    <source>
        <dbReference type="SAM" id="MobiDB-lite"/>
    </source>
</evidence>
<sequence length="322" mass="35665">MDDYGFMDEQLWLSNGRSNRLLKHSAFSSIPVNDGLTAKGSSGELRLETYSRLDLHERYMSSEEEASPSPDSDSVSQFEGRECHSDEGSRIEKEEGEGVGAEVPETSKESFFEAFRQEVAVAVPILAIGRPKLVDISKVAPMHKRKRVNPGATTEPRNVQKGFGARRTLNITDVPDQMSETAQPLTAPESWLPDNEAALTEEDSDHLPDLHLQKPLSYNDYNPYSLNPPRLSPRNSYSAPVKKPGSVARARKQTMTPGAMASTPGWRGIGRSLSFPKPQPAAPPPPRQVLKKPRMLPRGATERSSTPLIPPFVPQNERGDRW</sequence>
<feature type="compositionally biased region" description="Low complexity" evidence="1">
    <location>
        <begin position="67"/>
        <end position="76"/>
    </location>
</feature>
<proteinExistence type="predicted"/>
<protein>
    <submittedName>
        <fullName evidence="2">Uncharacterized protein</fullName>
    </submittedName>
</protein>
<comment type="caution">
    <text evidence="2">The sequence shown here is derived from an EMBL/GenBank/DDBJ whole genome shotgun (WGS) entry which is preliminary data.</text>
</comment>
<feature type="region of interest" description="Disordered" evidence="1">
    <location>
        <begin position="144"/>
        <end position="322"/>
    </location>
</feature>
<gene>
    <name evidence="2" type="ORF">OHK93_003989</name>
</gene>
<feature type="compositionally biased region" description="Pro residues" evidence="1">
    <location>
        <begin position="277"/>
        <end position="287"/>
    </location>
</feature>
<dbReference type="AlphaFoldDB" id="A0AA43QFX2"/>
<feature type="compositionally biased region" description="Basic and acidic residues" evidence="1">
    <location>
        <begin position="79"/>
        <end position="93"/>
    </location>
</feature>
<organism evidence="2 3">
    <name type="scientific">Ramalina farinacea</name>
    <dbReference type="NCBI Taxonomy" id="258253"/>
    <lineage>
        <taxon>Eukaryota</taxon>
        <taxon>Fungi</taxon>
        <taxon>Dikarya</taxon>
        <taxon>Ascomycota</taxon>
        <taxon>Pezizomycotina</taxon>
        <taxon>Lecanoromycetes</taxon>
        <taxon>OSLEUM clade</taxon>
        <taxon>Lecanoromycetidae</taxon>
        <taxon>Lecanorales</taxon>
        <taxon>Lecanorineae</taxon>
        <taxon>Ramalinaceae</taxon>
        <taxon>Ramalina</taxon>
    </lineage>
</organism>
<keyword evidence="3" id="KW-1185">Reference proteome</keyword>